<evidence type="ECO:0000256" key="1">
    <source>
        <dbReference type="ARBA" id="ARBA00004141"/>
    </source>
</evidence>
<feature type="domain" description="Tyrosinase copper-binding" evidence="14">
    <location>
        <begin position="323"/>
        <end position="334"/>
    </location>
</feature>
<dbReference type="GO" id="GO:0016491">
    <property type="term" value="F:oxidoreductase activity"/>
    <property type="evidence" value="ECO:0007669"/>
    <property type="project" value="InterPro"/>
</dbReference>
<dbReference type="AlphaFoldDB" id="A0A8H4L3K1"/>
<dbReference type="EMBL" id="JAADYS010001559">
    <property type="protein sequence ID" value="KAF4462292.1"/>
    <property type="molecule type" value="Genomic_DNA"/>
</dbReference>
<evidence type="ECO:0000256" key="5">
    <source>
        <dbReference type="ARBA" id="ARBA00022989"/>
    </source>
</evidence>
<dbReference type="PROSITE" id="PS00498">
    <property type="entry name" value="TYROSINASE_2"/>
    <property type="match status" value="1"/>
</dbReference>
<keyword evidence="7" id="KW-0406">Ion transport</keyword>
<feature type="compositionally biased region" description="Polar residues" evidence="10">
    <location>
        <begin position="797"/>
        <end position="813"/>
    </location>
</feature>
<feature type="transmembrane region" description="Helical" evidence="11">
    <location>
        <begin position="547"/>
        <end position="570"/>
    </location>
</feature>
<dbReference type="OrthoDB" id="1288932at2759"/>
<feature type="transmembrane region" description="Helical" evidence="11">
    <location>
        <begin position="506"/>
        <end position="527"/>
    </location>
</feature>
<dbReference type="GO" id="GO:0006814">
    <property type="term" value="P:sodium ion transport"/>
    <property type="evidence" value="ECO:0007669"/>
    <property type="project" value="UniProtKB-KW"/>
</dbReference>
<dbReference type="Pfam" id="PF00264">
    <property type="entry name" value="Tyrosinase"/>
    <property type="match status" value="1"/>
</dbReference>
<evidence type="ECO:0000259" key="13">
    <source>
        <dbReference type="PROSITE" id="PS00497"/>
    </source>
</evidence>
<dbReference type="PANTHER" id="PTHR43562:SF3">
    <property type="entry name" value="SODIUM ION_PROTON EXCHANGER (EUROFUNG)"/>
    <property type="match status" value="1"/>
</dbReference>
<dbReference type="GO" id="GO:1902600">
    <property type="term" value="P:proton transmembrane transport"/>
    <property type="evidence" value="ECO:0007669"/>
    <property type="project" value="InterPro"/>
</dbReference>
<feature type="compositionally biased region" description="Polar residues" evidence="10">
    <location>
        <begin position="651"/>
        <end position="663"/>
    </location>
</feature>
<proteinExistence type="predicted"/>
<dbReference type="Proteomes" id="UP000554235">
    <property type="component" value="Unassembled WGS sequence"/>
</dbReference>
<keyword evidence="16" id="KW-1185">Reference proteome</keyword>
<protein>
    <submittedName>
        <fullName evidence="15">Na+ H+ antiporter</fullName>
    </submittedName>
</protein>
<feature type="transmembrane region" description="Helical" evidence="11">
    <location>
        <begin position="591"/>
        <end position="619"/>
    </location>
</feature>
<evidence type="ECO:0000256" key="2">
    <source>
        <dbReference type="ARBA" id="ARBA00022448"/>
    </source>
</evidence>
<feature type="region of interest" description="Disordered" evidence="10">
    <location>
        <begin position="763"/>
        <end position="817"/>
    </location>
</feature>
<keyword evidence="4 11" id="KW-0812">Transmembrane</keyword>
<feature type="domain" description="Tyrosinase copper-binding" evidence="13">
    <location>
        <begin position="126"/>
        <end position="143"/>
    </location>
</feature>
<keyword evidence="2" id="KW-0813">Transport</keyword>
<accession>A0A8H4L3K1</accession>
<dbReference type="SUPFAM" id="SSF48056">
    <property type="entry name" value="Di-copper centre-containing domain"/>
    <property type="match status" value="1"/>
</dbReference>
<keyword evidence="9" id="KW-0739">Sodium transport</keyword>
<feature type="transmembrane region" description="Helical" evidence="11">
    <location>
        <begin position="819"/>
        <end position="842"/>
    </location>
</feature>
<evidence type="ECO:0000256" key="7">
    <source>
        <dbReference type="ARBA" id="ARBA00023065"/>
    </source>
</evidence>
<keyword evidence="3" id="KW-0050">Antiport</keyword>
<dbReference type="GO" id="GO:0016020">
    <property type="term" value="C:membrane"/>
    <property type="evidence" value="ECO:0007669"/>
    <property type="project" value="UniProtKB-SubCell"/>
</dbReference>
<feature type="compositionally biased region" description="Polar residues" evidence="10">
    <location>
        <begin position="770"/>
        <end position="783"/>
    </location>
</feature>
<feature type="transmembrane region" description="Helical" evidence="11">
    <location>
        <begin position="475"/>
        <end position="494"/>
    </location>
</feature>
<feature type="transmembrane region" description="Helical" evidence="11">
    <location>
        <begin position="862"/>
        <end position="885"/>
    </location>
</feature>
<dbReference type="Gene3D" id="1.10.1280.10">
    <property type="entry name" value="Di-copper center containing domain from catechol oxidase"/>
    <property type="match status" value="1"/>
</dbReference>
<sequence>MRAGYLSLLALNAAGVLAAPQATTIASSAPEVTNIDEISDLAAAAYENAQDFVEAETKRGSTCSWSNIRVRREWGTLSKADKKSYIAAVKCLQSKPAKTSASFAPGAKSRFDDWVATHLNQTQIIHYTGNFLVWHRYFTWLYEEALREECGYKGTQPYWDWALTAVTGLAKSPVFDGSDTSLSGDGEYIPNRPDVVLGASSGLPPIYLPTGQGGGCVKAGPFKDMKVNLGPAALDLPGGVVEAAADPLQYNPRCLKRDLGDAVNRRYANATSVLNNILKPKTVYDFQMMMQGVPGGGDIGIHGGGHYSLGGDPGNDVFTSPGDPAFYLHHSMIDRVWWIWQMLSPKERQFGTTALQGTNTFLNIPPSDDTTFDDYVHFGWADKIAYCGLIGQVALGIAWGTPGAKWLSREVEDAVMQLGYLGLILIVYEGGLATSFKSLKANFGLSSGVAATGIILPIGLTFALKSMLNASPLQAFSAGAALCSTSLGTTFTILGTSGLSSTRLGVVLTSAAMMDDVIGLIMVQVVSNLGGDAFDAVTVVRPVLVSLAFATVIPILCKFIVVPVTSKLNAFREAHPSRKISQALSMRKTAFIIYTAYLLGLVVGATFAGTSSLLAAYIAGATISWWDSEVPHISNEVVSSVQTSETETTQAEGSGNTGTSKQIQRPLALEGGSGMEIYHHYYNAAVEHILKPFFFASIGFSVPITKLFSGPIAWRGIIYTILMTISKLACGIWLISFANPLRSFQHLAQRLSTMFRSKPLVPGAQCADPNLSTTSQTRDNASEPTEERDAVPMEPLSDTNTRPVSPEVRNSTPKPEKAVSLYPPCIVGLAMVARGEIGFLIAALAESKGIFGRPPDGQPSDLFLIVTWAISLCTVIGPICVGLLVNRVRKLESGSHKRRGEGKRNVLGAWG</sequence>
<dbReference type="GO" id="GO:0015297">
    <property type="term" value="F:antiporter activity"/>
    <property type="evidence" value="ECO:0007669"/>
    <property type="project" value="UniProtKB-KW"/>
</dbReference>
<dbReference type="PROSITE" id="PS00497">
    <property type="entry name" value="TYROSINASE_1"/>
    <property type="match status" value="1"/>
</dbReference>
<evidence type="ECO:0000256" key="10">
    <source>
        <dbReference type="SAM" id="MobiDB-lite"/>
    </source>
</evidence>
<name>A0A8H4L3K1_9HYPO</name>
<comment type="subcellular location">
    <subcellularLocation>
        <location evidence="1">Membrane</location>
        <topology evidence="1">Multi-pass membrane protein</topology>
    </subcellularLocation>
</comment>
<evidence type="ECO:0000256" key="9">
    <source>
        <dbReference type="ARBA" id="ARBA00023201"/>
    </source>
</evidence>
<reference evidence="15 16" key="1">
    <citation type="submission" date="2020-01" db="EMBL/GenBank/DDBJ databases">
        <title>Identification and distribution of gene clusters putatively required for synthesis of sphingolipid metabolism inhibitors in phylogenetically diverse species of the filamentous fungus Fusarium.</title>
        <authorList>
            <person name="Kim H.-S."/>
            <person name="Busman M."/>
            <person name="Brown D.W."/>
            <person name="Divon H."/>
            <person name="Uhlig S."/>
            <person name="Proctor R.H."/>
        </authorList>
    </citation>
    <scope>NUCLEOTIDE SEQUENCE [LARGE SCALE GENOMIC DNA]</scope>
    <source>
        <strain evidence="15 16">NRRL 20459</strain>
    </source>
</reference>
<keyword evidence="6" id="KW-0915">Sodium</keyword>
<feature type="non-terminal residue" evidence="15">
    <location>
        <position position="1"/>
    </location>
</feature>
<organism evidence="15 16">
    <name type="scientific">Fusarium albosuccineum</name>
    <dbReference type="NCBI Taxonomy" id="1237068"/>
    <lineage>
        <taxon>Eukaryota</taxon>
        <taxon>Fungi</taxon>
        <taxon>Dikarya</taxon>
        <taxon>Ascomycota</taxon>
        <taxon>Pezizomycotina</taxon>
        <taxon>Sordariomycetes</taxon>
        <taxon>Hypocreomycetidae</taxon>
        <taxon>Hypocreales</taxon>
        <taxon>Nectriaceae</taxon>
        <taxon>Fusarium</taxon>
        <taxon>Fusarium decemcellulare species complex</taxon>
    </lineage>
</organism>
<evidence type="ECO:0000259" key="14">
    <source>
        <dbReference type="PROSITE" id="PS00498"/>
    </source>
</evidence>
<evidence type="ECO:0000256" key="11">
    <source>
        <dbReference type="SAM" id="Phobius"/>
    </source>
</evidence>
<keyword evidence="12" id="KW-0732">Signal</keyword>
<feature type="transmembrane region" description="Helical" evidence="11">
    <location>
        <begin position="418"/>
        <end position="436"/>
    </location>
</feature>
<feature type="transmembrane region" description="Helical" evidence="11">
    <location>
        <begin position="712"/>
        <end position="735"/>
    </location>
</feature>
<feature type="compositionally biased region" description="Low complexity" evidence="10">
    <location>
        <begin position="640"/>
        <end position="650"/>
    </location>
</feature>
<dbReference type="PRINTS" id="PR00092">
    <property type="entry name" value="TYROSINASE"/>
</dbReference>
<dbReference type="InterPro" id="IPR006153">
    <property type="entry name" value="Cation/H_exchanger_TM"/>
</dbReference>
<dbReference type="Pfam" id="PF00999">
    <property type="entry name" value="Na_H_Exchanger"/>
    <property type="match status" value="1"/>
</dbReference>
<feature type="transmembrane region" description="Helical" evidence="11">
    <location>
        <begin position="443"/>
        <end position="463"/>
    </location>
</feature>
<feature type="signal peptide" evidence="12">
    <location>
        <begin position="1"/>
        <end position="18"/>
    </location>
</feature>
<evidence type="ECO:0000256" key="8">
    <source>
        <dbReference type="ARBA" id="ARBA00023136"/>
    </source>
</evidence>
<dbReference type="InterPro" id="IPR008922">
    <property type="entry name" value="Di-copper_centre_dom_sf"/>
</dbReference>
<keyword evidence="8 11" id="KW-0472">Membrane</keyword>
<dbReference type="InterPro" id="IPR038770">
    <property type="entry name" value="Na+/solute_symporter_sf"/>
</dbReference>
<feature type="chain" id="PRO_5034741942" evidence="12">
    <location>
        <begin position="19"/>
        <end position="911"/>
    </location>
</feature>
<dbReference type="PANTHER" id="PTHR43562">
    <property type="entry name" value="NAPA-TYPE SODIUM/HYDROGEN ANTIPORTER"/>
    <property type="match status" value="1"/>
</dbReference>
<evidence type="ECO:0000256" key="4">
    <source>
        <dbReference type="ARBA" id="ARBA00022692"/>
    </source>
</evidence>
<evidence type="ECO:0000313" key="16">
    <source>
        <dbReference type="Proteomes" id="UP000554235"/>
    </source>
</evidence>
<evidence type="ECO:0000313" key="15">
    <source>
        <dbReference type="EMBL" id="KAF4462292.1"/>
    </source>
</evidence>
<dbReference type="Gene3D" id="1.20.1530.20">
    <property type="match status" value="2"/>
</dbReference>
<evidence type="ECO:0000256" key="6">
    <source>
        <dbReference type="ARBA" id="ARBA00023053"/>
    </source>
</evidence>
<gene>
    <name evidence="15" type="ORF">FALBO_10898</name>
</gene>
<comment type="caution">
    <text evidence="15">The sequence shown here is derived from an EMBL/GenBank/DDBJ whole genome shotgun (WGS) entry which is preliminary data.</text>
</comment>
<keyword evidence="5 11" id="KW-1133">Transmembrane helix</keyword>
<evidence type="ECO:0000256" key="3">
    <source>
        <dbReference type="ARBA" id="ARBA00022449"/>
    </source>
</evidence>
<feature type="region of interest" description="Disordered" evidence="10">
    <location>
        <begin position="640"/>
        <end position="663"/>
    </location>
</feature>
<dbReference type="InterPro" id="IPR002227">
    <property type="entry name" value="Tyrosinase_Cu-bd"/>
</dbReference>
<evidence type="ECO:0000256" key="12">
    <source>
        <dbReference type="SAM" id="SignalP"/>
    </source>
</evidence>